<organism evidence="1 2">
    <name type="scientific">Spartinivicinus marinus</name>
    <dbReference type="NCBI Taxonomy" id="2994442"/>
    <lineage>
        <taxon>Bacteria</taxon>
        <taxon>Pseudomonadati</taxon>
        <taxon>Pseudomonadota</taxon>
        <taxon>Gammaproteobacteria</taxon>
        <taxon>Oceanospirillales</taxon>
        <taxon>Zooshikellaceae</taxon>
        <taxon>Spartinivicinus</taxon>
    </lineage>
</organism>
<evidence type="ECO:0000313" key="1">
    <source>
        <dbReference type="EMBL" id="NYZ67782.1"/>
    </source>
</evidence>
<dbReference type="AlphaFoldDB" id="A0A853I7U9"/>
<protein>
    <recommendedName>
        <fullName evidence="3">DUF4351 domain-containing protein</fullName>
    </recommendedName>
</protein>
<comment type="caution">
    <text evidence="1">The sequence shown here is derived from an EMBL/GenBank/DDBJ whole genome shotgun (WGS) entry which is preliminary data.</text>
</comment>
<reference evidence="1 2" key="1">
    <citation type="submission" date="2020-07" db="EMBL/GenBank/DDBJ databases">
        <title>Endozoicomonas sp. nov., isolated from sediment.</title>
        <authorList>
            <person name="Gu T."/>
        </authorList>
    </citation>
    <scope>NUCLEOTIDE SEQUENCE [LARGE SCALE GENOMIC DNA]</scope>
    <source>
        <strain evidence="1 2">SM1973</strain>
    </source>
</reference>
<evidence type="ECO:0008006" key="3">
    <source>
        <dbReference type="Google" id="ProtNLM"/>
    </source>
</evidence>
<keyword evidence="2" id="KW-1185">Reference proteome</keyword>
<dbReference type="EMBL" id="JACCKB010000030">
    <property type="protein sequence ID" value="NYZ67782.1"/>
    <property type="molecule type" value="Genomic_DNA"/>
</dbReference>
<name>A0A853I7U9_9GAMM</name>
<accession>A0A853I7U9</accession>
<dbReference type="Proteomes" id="UP000569732">
    <property type="component" value="Unassembled WGS sequence"/>
</dbReference>
<proteinExistence type="predicted"/>
<sequence length="165" mass="19006">MKNLVAALFRLENIDTIEHLAQVIGTLVKWLEKPEQSSLRQAFVAWLKQGPLQQLSHESEPKVEALQDLHEVQQMLSKRVGQWVEQWKSEGEKTGIDKGIEIGEKKGIDKGRVEGQVNSIRFILQHRFGPLPTWVDEKLLQADSATLNRWLLNAYQVEQLENLFK</sequence>
<gene>
    <name evidence="1" type="ORF">H0A36_17350</name>
</gene>
<dbReference type="RefSeq" id="WP_180569805.1">
    <property type="nucleotide sequence ID" value="NZ_JAPJZK010000002.1"/>
</dbReference>
<evidence type="ECO:0000313" key="2">
    <source>
        <dbReference type="Proteomes" id="UP000569732"/>
    </source>
</evidence>